<evidence type="ECO:0000313" key="4">
    <source>
        <dbReference type="Proteomes" id="UP000736335"/>
    </source>
</evidence>
<dbReference type="GO" id="GO:0008194">
    <property type="term" value="F:UDP-glycosyltransferase activity"/>
    <property type="evidence" value="ECO:0007669"/>
    <property type="project" value="InterPro"/>
</dbReference>
<organism evidence="3 4">
    <name type="scientific">Thelephora terrestris</name>
    <dbReference type="NCBI Taxonomy" id="56493"/>
    <lineage>
        <taxon>Eukaryota</taxon>
        <taxon>Fungi</taxon>
        <taxon>Dikarya</taxon>
        <taxon>Basidiomycota</taxon>
        <taxon>Agaricomycotina</taxon>
        <taxon>Agaricomycetes</taxon>
        <taxon>Thelephorales</taxon>
        <taxon>Thelephoraceae</taxon>
        <taxon>Thelephora</taxon>
    </lineage>
</organism>
<dbReference type="OrthoDB" id="5835829at2759"/>
<dbReference type="Gene3D" id="3.40.50.2000">
    <property type="entry name" value="Glycogen Phosphorylase B"/>
    <property type="match status" value="2"/>
</dbReference>
<evidence type="ECO:0000256" key="1">
    <source>
        <dbReference type="ARBA" id="ARBA00022679"/>
    </source>
</evidence>
<keyword evidence="4" id="KW-1185">Reference proteome</keyword>
<comment type="caution">
    <text evidence="3">The sequence shown here is derived from an EMBL/GenBank/DDBJ whole genome shotgun (WGS) entry which is preliminary data.</text>
</comment>
<gene>
    <name evidence="3" type="ORF">BJ322DRAFT_1077066</name>
</gene>
<dbReference type="PANTHER" id="PTHR48044">
    <property type="entry name" value="GLYCOSYLTRANSFERASE"/>
    <property type="match status" value="1"/>
</dbReference>
<evidence type="ECO:0000259" key="2">
    <source>
        <dbReference type="Pfam" id="PF06722"/>
    </source>
</evidence>
<dbReference type="CDD" id="cd03784">
    <property type="entry name" value="GT1_Gtf-like"/>
    <property type="match status" value="1"/>
</dbReference>
<reference evidence="3" key="1">
    <citation type="journal article" date="2020" name="Nat. Commun.">
        <title>Large-scale genome sequencing of mycorrhizal fungi provides insights into the early evolution of symbiotic traits.</title>
        <authorList>
            <person name="Miyauchi S."/>
            <person name="Kiss E."/>
            <person name="Kuo A."/>
            <person name="Drula E."/>
            <person name="Kohler A."/>
            <person name="Sanchez-Garcia M."/>
            <person name="Morin E."/>
            <person name="Andreopoulos B."/>
            <person name="Barry K.W."/>
            <person name="Bonito G."/>
            <person name="Buee M."/>
            <person name="Carver A."/>
            <person name="Chen C."/>
            <person name="Cichocki N."/>
            <person name="Clum A."/>
            <person name="Culley D."/>
            <person name="Crous P.W."/>
            <person name="Fauchery L."/>
            <person name="Girlanda M."/>
            <person name="Hayes R.D."/>
            <person name="Keri Z."/>
            <person name="LaButti K."/>
            <person name="Lipzen A."/>
            <person name="Lombard V."/>
            <person name="Magnuson J."/>
            <person name="Maillard F."/>
            <person name="Murat C."/>
            <person name="Nolan M."/>
            <person name="Ohm R.A."/>
            <person name="Pangilinan J."/>
            <person name="Pereira M.F."/>
            <person name="Perotto S."/>
            <person name="Peter M."/>
            <person name="Pfister S."/>
            <person name="Riley R."/>
            <person name="Sitrit Y."/>
            <person name="Stielow J.B."/>
            <person name="Szollosi G."/>
            <person name="Zifcakova L."/>
            <person name="Stursova M."/>
            <person name="Spatafora J.W."/>
            <person name="Tedersoo L."/>
            <person name="Vaario L.M."/>
            <person name="Yamada A."/>
            <person name="Yan M."/>
            <person name="Wang P."/>
            <person name="Xu J."/>
            <person name="Bruns T."/>
            <person name="Baldrian P."/>
            <person name="Vilgalys R."/>
            <person name="Dunand C."/>
            <person name="Henrissat B."/>
            <person name="Grigoriev I.V."/>
            <person name="Hibbett D."/>
            <person name="Nagy L.G."/>
            <person name="Martin F.M."/>
        </authorList>
    </citation>
    <scope>NUCLEOTIDE SEQUENCE</scope>
    <source>
        <strain evidence="3">UH-Tt-Lm1</strain>
    </source>
</reference>
<dbReference type="InterPro" id="IPR010610">
    <property type="entry name" value="EryCIII-like_C"/>
</dbReference>
<evidence type="ECO:0000313" key="3">
    <source>
        <dbReference type="EMBL" id="KAF9781596.1"/>
    </source>
</evidence>
<feature type="domain" description="Erythromycin biosynthesis protein CIII-like C-terminal" evidence="2">
    <location>
        <begin position="356"/>
        <end position="478"/>
    </location>
</feature>
<dbReference type="Pfam" id="PF06722">
    <property type="entry name" value="EryCIII-like_C"/>
    <property type="match status" value="1"/>
</dbReference>
<sequence>MSSHNRKTVLFLTVSEAGQSNSILALALELLTHPNIDAHVASFPILRKRAEQLSSTAKVVESKHPGSSFTFHDIDGMSLGESIWSKGLTGESIPHPPLAKSRERGMKNLMHMLAGWSGKEYVRIVDSCKNIINAVDPNIVVVDSFFGAGCEACWSLSKRYIVNCPMAPLDVARPLQPMWKNFFYYPFFGSGIAFPIPWPYVLKNVTLNLAFMWRVLIDPDVKELTNYRNEHGLPGRLPMGDLSIVRCVHAFCFGLPELDLPLILPPKVGLYGPVTLDSIPLSREDELSEWLDGGRTIVMCMGSHFHYSEAQIRSITRAFRAGTSPTDQVLWKIRNMAKFQHILDEELENERVRERFRIVEWIDVDPGEVIRHENVVAYVHHGGANSYFEAARAGVPQIILAQWFDLYDMAVRAEYVGIGIYGNQSVAPDIDAVELGAAISRLLSPSEEAEKFTRRAREIGELCGAAPGKKGVATKILELAEDDSVHA</sequence>
<accession>A0A9P6H8W0</accession>
<name>A0A9P6H8W0_9AGAM</name>
<dbReference type="InterPro" id="IPR002213">
    <property type="entry name" value="UDP_glucos_trans"/>
</dbReference>
<reference evidence="3" key="2">
    <citation type="submission" date="2020-11" db="EMBL/GenBank/DDBJ databases">
        <authorList>
            <consortium name="DOE Joint Genome Institute"/>
            <person name="Kuo A."/>
            <person name="Miyauchi S."/>
            <person name="Kiss E."/>
            <person name="Drula E."/>
            <person name="Kohler A."/>
            <person name="Sanchez-Garcia M."/>
            <person name="Andreopoulos B."/>
            <person name="Barry K.W."/>
            <person name="Bonito G."/>
            <person name="Buee M."/>
            <person name="Carver A."/>
            <person name="Chen C."/>
            <person name="Cichocki N."/>
            <person name="Clum A."/>
            <person name="Culley D."/>
            <person name="Crous P.W."/>
            <person name="Fauchery L."/>
            <person name="Girlanda M."/>
            <person name="Hayes R."/>
            <person name="Keri Z."/>
            <person name="Labutti K."/>
            <person name="Lipzen A."/>
            <person name="Lombard V."/>
            <person name="Magnuson J."/>
            <person name="Maillard F."/>
            <person name="Morin E."/>
            <person name="Murat C."/>
            <person name="Nolan M."/>
            <person name="Ohm R."/>
            <person name="Pangilinan J."/>
            <person name="Pereira M."/>
            <person name="Perotto S."/>
            <person name="Peter M."/>
            <person name="Riley R."/>
            <person name="Sitrit Y."/>
            <person name="Stielow B."/>
            <person name="Szollosi G."/>
            <person name="Zifcakova L."/>
            <person name="Stursova M."/>
            <person name="Spatafora J.W."/>
            <person name="Tedersoo L."/>
            <person name="Vaario L.-M."/>
            <person name="Yamada A."/>
            <person name="Yan M."/>
            <person name="Wang P."/>
            <person name="Xu J."/>
            <person name="Bruns T."/>
            <person name="Baldrian P."/>
            <person name="Vilgalys R."/>
            <person name="Henrissat B."/>
            <person name="Grigoriev I.V."/>
            <person name="Hibbett D."/>
            <person name="Nagy L.G."/>
            <person name="Martin F.M."/>
        </authorList>
    </citation>
    <scope>NUCLEOTIDE SEQUENCE</scope>
    <source>
        <strain evidence="3">UH-Tt-Lm1</strain>
    </source>
</reference>
<dbReference type="EMBL" id="WIUZ02000013">
    <property type="protein sequence ID" value="KAF9781596.1"/>
    <property type="molecule type" value="Genomic_DNA"/>
</dbReference>
<proteinExistence type="predicted"/>
<protein>
    <recommendedName>
        <fullName evidence="2">Erythromycin biosynthesis protein CIII-like C-terminal domain-containing protein</fullName>
    </recommendedName>
</protein>
<dbReference type="Proteomes" id="UP000736335">
    <property type="component" value="Unassembled WGS sequence"/>
</dbReference>
<dbReference type="GO" id="GO:0016758">
    <property type="term" value="F:hexosyltransferase activity"/>
    <property type="evidence" value="ECO:0007669"/>
    <property type="project" value="UniProtKB-ARBA"/>
</dbReference>
<dbReference type="SUPFAM" id="SSF53756">
    <property type="entry name" value="UDP-Glycosyltransferase/glycogen phosphorylase"/>
    <property type="match status" value="1"/>
</dbReference>
<dbReference type="AlphaFoldDB" id="A0A9P6H8W0"/>
<dbReference type="PANTHER" id="PTHR48044:SF21">
    <property type="entry name" value="GLYCOSYLTRANSFERASE"/>
    <property type="match status" value="1"/>
</dbReference>
<keyword evidence="1" id="KW-0808">Transferase</keyword>